<dbReference type="AlphaFoldDB" id="A0AAN1PVM9"/>
<reference evidence="1 2" key="1">
    <citation type="submission" date="2017-03" db="EMBL/GenBank/DDBJ databases">
        <title>Complete Genome Sequence of Vibrio vulnificus FORC_053.</title>
        <authorList>
            <consortium name="Food-borne Pathogen Omics Research Center"/>
            <person name="Chung H.Y."/>
            <person name="Na E.J."/>
            <person name="Song J.S."/>
            <person name="Kim H."/>
            <person name="Lee J.-H."/>
            <person name="Ryu S."/>
            <person name="Choi S.H."/>
        </authorList>
    </citation>
    <scope>NUCLEOTIDE SEQUENCE [LARGE SCALE GENOMIC DNA]</scope>
    <source>
        <strain evidence="1 2">FORC_053</strain>
    </source>
</reference>
<dbReference type="Proteomes" id="UP000263418">
    <property type="component" value="Chromosome 3"/>
</dbReference>
<evidence type="ECO:0008006" key="3">
    <source>
        <dbReference type="Google" id="ProtNLM"/>
    </source>
</evidence>
<evidence type="ECO:0000313" key="1">
    <source>
        <dbReference type="EMBL" id="AXX63111.1"/>
    </source>
</evidence>
<accession>A0AAN1PVM9</accession>
<organism evidence="1 2">
    <name type="scientific">Vibrio vulnificus</name>
    <dbReference type="NCBI Taxonomy" id="672"/>
    <lineage>
        <taxon>Bacteria</taxon>
        <taxon>Pseudomonadati</taxon>
        <taxon>Pseudomonadota</taxon>
        <taxon>Gammaproteobacteria</taxon>
        <taxon>Vibrionales</taxon>
        <taxon>Vibrionaceae</taxon>
        <taxon>Vibrio</taxon>
    </lineage>
</organism>
<proteinExistence type="predicted"/>
<dbReference type="EMBL" id="CP019292">
    <property type="protein sequence ID" value="AXX63111.1"/>
    <property type="molecule type" value="Genomic_DNA"/>
</dbReference>
<dbReference type="PROSITE" id="PS51257">
    <property type="entry name" value="PROKAR_LIPOPROTEIN"/>
    <property type="match status" value="1"/>
</dbReference>
<gene>
    <name evidence="1" type="ORF">FORC53_4772</name>
</gene>
<protein>
    <recommendedName>
        <fullName evidence="3">Lipoprotein</fullName>
    </recommendedName>
</protein>
<evidence type="ECO:0000313" key="2">
    <source>
        <dbReference type="Proteomes" id="UP000263418"/>
    </source>
</evidence>
<sequence length="183" mass="20370">MKIKMLSAIAAIVTLAGCSGNSGYDVVTTYQIGDTDICVNYKRTIDFENDFFEVVSRSYSCEKILSEGVITYSTFNGNIAKANSPIYPISNDKNKILIDGKITHTIVETVTNEIETDQLTIPEPGSSLDGFKSETNYTYIKKLTKTTDYDFYQNPEGTFYDFADQKCYAISGMVSMNIPCPKL</sequence>
<name>A0AAN1PVM9_VIBVL</name>